<dbReference type="Proteomes" id="UP000006911">
    <property type="component" value="Unassembled WGS sequence"/>
</dbReference>
<dbReference type="GO" id="GO:0004866">
    <property type="term" value="F:endopeptidase inhibitor activity"/>
    <property type="evidence" value="ECO:0007669"/>
    <property type="project" value="TreeGrafter"/>
</dbReference>
<dbReference type="eggNOG" id="ENOG502SC39">
    <property type="taxonomic scope" value="Eukaryota"/>
</dbReference>
<dbReference type="AlphaFoldDB" id="D5GP01"/>
<dbReference type="MEROPS" id="I09.003"/>
<protein>
    <submittedName>
        <fullName evidence="3">(Perigord truffle) hypothetical protein</fullName>
    </submittedName>
</protein>
<comment type="similarity">
    <text evidence="1">Belongs to the protease inhibitor I9 family.</text>
</comment>
<dbReference type="RefSeq" id="XP_002842053.1">
    <property type="nucleotide sequence ID" value="XM_002842007.1"/>
</dbReference>
<dbReference type="PANTHER" id="PTHR28288">
    <property type="entry name" value="PROTEASE B INHIBITOR 2"/>
    <property type="match status" value="1"/>
</dbReference>
<dbReference type="SUPFAM" id="SSF54897">
    <property type="entry name" value="Protease propeptides/inhibitors"/>
    <property type="match status" value="1"/>
</dbReference>
<dbReference type="FunCoup" id="D5GP01">
    <property type="interactions" value="17"/>
</dbReference>
<dbReference type="Gene3D" id="3.30.70.80">
    <property type="entry name" value="Peptidase S8 propeptide/proteinase inhibitor I9"/>
    <property type="match status" value="1"/>
</dbReference>
<gene>
    <name evidence="3" type="ORF">GSTUM_00011604001</name>
</gene>
<dbReference type="PANTHER" id="PTHR28288:SF1">
    <property type="entry name" value="INHIBITOR I9 DOMAIN-CONTAINING PROTEIN"/>
    <property type="match status" value="1"/>
</dbReference>
<dbReference type="OMA" id="IMASEWE"/>
<sequence>MQLKYLVALLLPALAAAEKCLNYVITFQPNTPDSVIEQAIATVKDNGGRVTHVYKIIKGFCVCAPHEALNQVSIMASEWEPVIEEDTVITTVGIS</sequence>
<dbReference type="GO" id="GO:0042144">
    <property type="term" value="P:vacuole fusion, non-autophagic"/>
    <property type="evidence" value="ECO:0007669"/>
    <property type="project" value="TreeGrafter"/>
</dbReference>
<dbReference type="GeneID" id="9183537"/>
<evidence type="ECO:0000256" key="2">
    <source>
        <dbReference type="SAM" id="SignalP"/>
    </source>
</evidence>
<dbReference type="InterPro" id="IPR052471">
    <property type="entry name" value="PBI_I9"/>
</dbReference>
<proteinExistence type="inferred from homology"/>
<dbReference type="KEGG" id="tml:GSTUM_00011604001"/>
<reference evidence="3 4" key="1">
    <citation type="journal article" date="2010" name="Nature">
        <title>Perigord black truffle genome uncovers evolutionary origins and mechanisms of symbiosis.</title>
        <authorList>
            <person name="Martin F."/>
            <person name="Kohler A."/>
            <person name="Murat C."/>
            <person name="Balestrini R."/>
            <person name="Coutinho P.M."/>
            <person name="Jaillon O."/>
            <person name="Montanini B."/>
            <person name="Morin E."/>
            <person name="Noel B."/>
            <person name="Percudani R."/>
            <person name="Porcel B."/>
            <person name="Rubini A."/>
            <person name="Amicucci A."/>
            <person name="Amselem J."/>
            <person name="Anthouard V."/>
            <person name="Arcioni S."/>
            <person name="Artiguenave F."/>
            <person name="Aury J.M."/>
            <person name="Ballario P."/>
            <person name="Bolchi A."/>
            <person name="Brenna A."/>
            <person name="Brun A."/>
            <person name="Buee M."/>
            <person name="Cantarel B."/>
            <person name="Chevalier G."/>
            <person name="Couloux A."/>
            <person name="Da Silva C."/>
            <person name="Denoeud F."/>
            <person name="Duplessis S."/>
            <person name="Ghignone S."/>
            <person name="Hilselberger B."/>
            <person name="Iotti M."/>
            <person name="Marcais B."/>
            <person name="Mello A."/>
            <person name="Miranda M."/>
            <person name="Pacioni G."/>
            <person name="Quesneville H."/>
            <person name="Riccioni C."/>
            <person name="Ruotolo R."/>
            <person name="Splivallo R."/>
            <person name="Stocchi V."/>
            <person name="Tisserant E."/>
            <person name="Viscomi A.R."/>
            <person name="Zambonelli A."/>
            <person name="Zampieri E."/>
            <person name="Henrissat B."/>
            <person name="Lebrun M.H."/>
            <person name="Paolocci F."/>
            <person name="Bonfante P."/>
            <person name="Ottonello S."/>
            <person name="Wincker P."/>
        </authorList>
    </citation>
    <scope>NUCLEOTIDE SEQUENCE [LARGE SCALE GENOMIC DNA]</scope>
    <source>
        <strain evidence="3 4">Mel28</strain>
    </source>
</reference>
<name>D5GP01_TUBMM</name>
<keyword evidence="2" id="KW-0732">Signal</keyword>
<keyword evidence="4" id="KW-1185">Reference proteome</keyword>
<organism evidence="3 4">
    <name type="scientific">Tuber melanosporum (strain Mel28)</name>
    <name type="common">Perigord black truffle</name>
    <dbReference type="NCBI Taxonomy" id="656061"/>
    <lineage>
        <taxon>Eukaryota</taxon>
        <taxon>Fungi</taxon>
        <taxon>Dikarya</taxon>
        <taxon>Ascomycota</taxon>
        <taxon>Pezizomycotina</taxon>
        <taxon>Pezizomycetes</taxon>
        <taxon>Pezizales</taxon>
        <taxon>Tuberaceae</taxon>
        <taxon>Tuber</taxon>
    </lineage>
</organism>
<evidence type="ECO:0000313" key="3">
    <source>
        <dbReference type="EMBL" id="CAZ86244.1"/>
    </source>
</evidence>
<dbReference type="HOGENOM" id="CLU_156026_0_1_1"/>
<feature type="signal peptide" evidence="2">
    <location>
        <begin position="1"/>
        <end position="17"/>
    </location>
</feature>
<evidence type="ECO:0000256" key="1">
    <source>
        <dbReference type="ARBA" id="ARBA00038069"/>
    </source>
</evidence>
<feature type="chain" id="PRO_5003072860" evidence="2">
    <location>
        <begin position="18"/>
        <end position="95"/>
    </location>
</feature>
<accession>D5GP01</accession>
<dbReference type="InterPro" id="IPR037045">
    <property type="entry name" value="S8pro/Inhibitor_I9_sf"/>
</dbReference>
<dbReference type="EMBL" id="FN430371">
    <property type="protein sequence ID" value="CAZ86244.1"/>
    <property type="molecule type" value="Genomic_DNA"/>
</dbReference>
<evidence type="ECO:0000313" key="4">
    <source>
        <dbReference type="Proteomes" id="UP000006911"/>
    </source>
</evidence>
<dbReference type="InParanoid" id="D5GP01"/>